<evidence type="ECO:0000313" key="2">
    <source>
        <dbReference type="Proteomes" id="UP000604046"/>
    </source>
</evidence>
<name>A0A812KSA4_9DINO</name>
<sequence>MHTQCRLRELVQRLGKAMRAEAAMNWLPPINNEEIATRLEKALRHDRECRRGRVRVLRLRSSEDLFFV</sequence>
<reference evidence="1" key="1">
    <citation type="submission" date="2021-02" db="EMBL/GenBank/DDBJ databases">
        <authorList>
            <person name="Dougan E. K."/>
            <person name="Rhodes N."/>
            <person name="Thang M."/>
            <person name="Chan C."/>
        </authorList>
    </citation>
    <scope>NUCLEOTIDE SEQUENCE</scope>
</reference>
<protein>
    <submittedName>
        <fullName evidence="1">Uncharacterized protein</fullName>
    </submittedName>
</protein>
<evidence type="ECO:0000313" key="1">
    <source>
        <dbReference type="EMBL" id="CAE7232573.1"/>
    </source>
</evidence>
<organism evidence="1 2">
    <name type="scientific">Symbiodinium natans</name>
    <dbReference type="NCBI Taxonomy" id="878477"/>
    <lineage>
        <taxon>Eukaryota</taxon>
        <taxon>Sar</taxon>
        <taxon>Alveolata</taxon>
        <taxon>Dinophyceae</taxon>
        <taxon>Suessiales</taxon>
        <taxon>Symbiodiniaceae</taxon>
        <taxon>Symbiodinium</taxon>
    </lineage>
</organism>
<dbReference type="EMBL" id="CAJNDS010000768">
    <property type="protein sequence ID" value="CAE7232573.1"/>
    <property type="molecule type" value="Genomic_DNA"/>
</dbReference>
<comment type="caution">
    <text evidence="1">The sequence shown here is derived from an EMBL/GenBank/DDBJ whole genome shotgun (WGS) entry which is preliminary data.</text>
</comment>
<keyword evidence="2" id="KW-1185">Reference proteome</keyword>
<accession>A0A812KSA4</accession>
<dbReference type="AlphaFoldDB" id="A0A812KSA4"/>
<gene>
    <name evidence="1" type="ORF">SNAT2548_LOCUS9636</name>
</gene>
<dbReference type="Proteomes" id="UP000604046">
    <property type="component" value="Unassembled WGS sequence"/>
</dbReference>
<proteinExistence type="predicted"/>